<dbReference type="OrthoDB" id="82522at2157"/>
<gene>
    <name evidence="1" type="ORF">MBBTH_17010</name>
</gene>
<dbReference type="Proteomes" id="UP000251717">
    <property type="component" value="Unassembled WGS sequence"/>
</dbReference>
<proteinExistence type="predicted"/>
<dbReference type="RefSeq" id="WP_116592616.1">
    <property type="nucleotide sequence ID" value="NZ_MZGS01000027.1"/>
</dbReference>
<keyword evidence="2" id="KW-1185">Reference proteome</keyword>
<protein>
    <recommendedName>
        <fullName evidence="3">Methanogenesis marker protein 5</fullName>
    </recommendedName>
</protein>
<dbReference type="EMBL" id="MZGS01000027">
    <property type="protein sequence ID" value="PWB85438.1"/>
    <property type="molecule type" value="Genomic_DNA"/>
</dbReference>
<sequence length="182" mass="20698">MNIIVIPDASMIVIPLIERNGHTYLSPSNFSRYDNMDICEGNLTFDNLITKYSSSELPSGVKSRLYLFSNVIDRADAAIIIGKRPREYERMYDSLNDLILFGSNACNNARSLMVKIVDDLNIPTLKLAYPTTQEELINLIGRTKHFLRHLESSNDDDLNVDLTPKRDRHPASDVKKILDNLI</sequence>
<comment type="caution">
    <text evidence="1">The sequence shown here is derived from an EMBL/GenBank/DDBJ whole genome shotgun (WGS) entry which is preliminary data.</text>
</comment>
<dbReference type="InterPro" id="IPR012356">
    <property type="entry name" value="Methan_mark_5"/>
</dbReference>
<name>A0A315XKL9_9EURY</name>
<evidence type="ECO:0000313" key="2">
    <source>
        <dbReference type="Proteomes" id="UP000251717"/>
    </source>
</evidence>
<dbReference type="AlphaFoldDB" id="A0A315XKL9"/>
<accession>A0A315XKL9</accession>
<reference evidence="1 2" key="1">
    <citation type="submission" date="2017-03" db="EMBL/GenBank/DDBJ databases">
        <title>Genome sequence of Methanobrevibacter thaueri.</title>
        <authorList>
            <person name="Poehlein A."/>
            <person name="Seedorf H."/>
            <person name="Daniel R."/>
        </authorList>
    </citation>
    <scope>NUCLEOTIDE SEQUENCE [LARGE SCALE GENOMIC DNA]</scope>
    <source>
        <strain evidence="1 2">DSM 11995</strain>
    </source>
</reference>
<dbReference type="Pfam" id="PF09885">
    <property type="entry name" value="DUF2112"/>
    <property type="match status" value="1"/>
</dbReference>
<evidence type="ECO:0000313" key="1">
    <source>
        <dbReference type="EMBL" id="PWB85438.1"/>
    </source>
</evidence>
<evidence type="ECO:0008006" key="3">
    <source>
        <dbReference type="Google" id="ProtNLM"/>
    </source>
</evidence>
<organism evidence="1 2">
    <name type="scientific">Methanobrevibacter thaueri</name>
    <dbReference type="NCBI Taxonomy" id="190975"/>
    <lineage>
        <taxon>Archaea</taxon>
        <taxon>Methanobacteriati</taxon>
        <taxon>Methanobacteriota</taxon>
        <taxon>Methanomada group</taxon>
        <taxon>Methanobacteria</taxon>
        <taxon>Methanobacteriales</taxon>
        <taxon>Methanobacteriaceae</taxon>
        <taxon>Methanobrevibacter</taxon>
    </lineage>
</organism>